<protein>
    <submittedName>
        <fullName evidence="1">Uncharacterized protein</fullName>
    </submittedName>
</protein>
<dbReference type="EMBL" id="LR699553">
    <property type="protein sequence ID" value="VVD27472.1"/>
    <property type="molecule type" value="Genomic_DNA"/>
</dbReference>
<gene>
    <name evidence="1" type="ORF">PDMSB3_1010</name>
</gene>
<dbReference type="AlphaFoldDB" id="A0A5Q4Z1R6"/>
<dbReference type="RefSeq" id="WP_165185107.1">
    <property type="nucleotide sequence ID" value="NZ_LR699553.1"/>
</dbReference>
<proteinExistence type="predicted"/>
<keyword evidence="2" id="KW-1185">Reference proteome</keyword>
<sequence length="148" mass="16053">MSNRWSGYNNVGICSIALMSVLGHSKGVTLPKALLVMPLVMHDVTVRYLGNSRVAQREAAALVAQRPDLFANFSTRFDDSLAVTINAIQLLVAAGFVQFDDGLTLLKPLEIDAAFGKRAQKIVKAAGHIASLLASPVEELYLNFRVKL</sequence>
<organism evidence="1 2">
    <name type="scientific">Paraburkholderia dioscoreae</name>
    <dbReference type="NCBI Taxonomy" id="2604047"/>
    <lineage>
        <taxon>Bacteria</taxon>
        <taxon>Pseudomonadati</taxon>
        <taxon>Pseudomonadota</taxon>
        <taxon>Betaproteobacteria</taxon>
        <taxon>Burkholderiales</taxon>
        <taxon>Burkholderiaceae</taxon>
        <taxon>Paraburkholderia</taxon>
    </lineage>
</organism>
<accession>A0A5Q4Z1R6</accession>
<evidence type="ECO:0000313" key="2">
    <source>
        <dbReference type="Proteomes" id="UP000325811"/>
    </source>
</evidence>
<dbReference type="KEGG" id="pdio:PDMSB3_1010"/>
<dbReference type="Proteomes" id="UP000325811">
    <property type="component" value="Chromosome I"/>
</dbReference>
<evidence type="ECO:0000313" key="1">
    <source>
        <dbReference type="EMBL" id="VVD27472.1"/>
    </source>
</evidence>
<dbReference type="InterPro" id="IPR045390">
    <property type="entry name" value="ABC-3C_MC3"/>
</dbReference>
<dbReference type="Pfam" id="PF20131">
    <property type="entry name" value="MC3"/>
    <property type="match status" value="1"/>
</dbReference>
<name>A0A5Q4Z1R6_9BURK</name>
<reference evidence="1 2" key="1">
    <citation type="submission" date="2019-08" db="EMBL/GenBank/DDBJ databases">
        <authorList>
            <person name="Herpell B J."/>
        </authorList>
    </citation>
    <scope>NUCLEOTIDE SEQUENCE [LARGE SCALE GENOMIC DNA]</scope>
    <source>
        <strain evidence="2">Msb3</strain>
    </source>
</reference>